<keyword evidence="2" id="KW-1185">Reference proteome</keyword>
<evidence type="ECO:0000313" key="1">
    <source>
        <dbReference type="EMBL" id="MPC54938.1"/>
    </source>
</evidence>
<dbReference type="EMBL" id="VSRR010012752">
    <property type="protein sequence ID" value="MPC54938.1"/>
    <property type="molecule type" value="Genomic_DNA"/>
</dbReference>
<comment type="caution">
    <text evidence="1">The sequence shown here is derived from an EMBL/GenBank/DDBJ whole genome shotgun (WGS) entry which is preliminary data.</text>
</comment>
<dbReference type="AlphaFoldDB" id="A0A5B7GCP3"/>
<protein>
    <submittedName>
        <fullName evidence="1">Uncharacterized protein</fullName>
    </submittedName>
</protein>
<proteinExistence type="predicted"/>
<sequence length="61" mass="6901">MAAKPEKGEVRSYDDVDREVKVNEMRDVCAVRDLLCSRRAAQTPADTPLSDFKELIHTPEP</sequence>
<reference evidence="1 2" key="1">
    <citation type="submission" date="2019-05" db="EMBL/GenBank/DDBJ databases">
        <title>Another draft genome of Portunus trituberculatus and its Hox gene families provides insights of decapod evolution.</title>
        <authorList>
            <person name="Jeong J.-H."/>
            <person name="Song I."/>
            <person name="Kim S."/>
            <person name="Choi T."/>
            <person name="Kim D."/>
            <person name="Ryu S."/>
            <person name="Kim W."/>
        </authorList>
    </citation>
    <scope>NUCLEOTIDE SEQUENCE [LARGE SCALE GENOMIC DNA]</scope>
    <source>
        <tissue evidence="1">Muscle</tissue>
    </source>
</reference>
<dbReference type="Proteomes" id="UP000324222">
    <property type="component" value="Unassembled WGS sequence"/>
</dbReference>
<name>A0A5B7GCP3_PORTR</name>
<evidence type="ECO:0000313" key="2">
    <source>
        <dbReference type="Proteomes" id="UP000324222"/>
    </source>
</evidence>
<organism evidence="1 2">
    <name type="scientific">Portunus trituberculatus</name>
    <name type="common">Swimming crab</name>
    <name type="synonym">Neptunus trituberculatus</name>
    <dbReference type="NCBI Taxonomy" id="210409"/>
    <lineage>
        <taxon>Eukaryota</taxon>
        <taxon>Metazoa</taxon>
        <taxon>Ecdysozoa</taxon>
        <taxon>Arthropoda</taxon>
        <taxon>Crustacea</taxon>
        <taxon>Multicrustacea</taxon>
        <taxon>Malacostraca</taxon>
        <taxon>Eumalacostraca</taxon>
        <taxon>Eucarida</taxon>
        <taxon>Decapoda</taxon>
        <taxon>Pleocyemata</taxon>
        <taxon>Brachyura</taxon>
        <taxon>Eubrachyura</taxon>
        <taxon>Portunoidea</taxon>
        <taxon>Portunidae</taxon>
        <taxon>Portuninae</taxon>
        <taxon>Portunus</taxon>
    </lineage>
</organism>
<gene>
    <name evidence="1" type="ORF">E2C01_048867</name>
</gene>
<accession>A0A5B7GCP3</accession>